<dbReference type="OrthoDB" id="1104395at2759"/>
<dbReference type="EMBL" id="JAAALK010000287">
    <property type="protein sequence ID" value="KAG8059061.1"/>
    <property type="molecule type" value="Genomic_DNA"/>
</dbReference>
<evidence type="ECO:0000313" key="2">
    <source>
        <dbReference type="Proteomes" id="UP000729402"/>
    </source>
</evidence>
<sequence>MDFSHCAEQQLLLLATAQAVLRGAAVPRSSSRQGLLLVVTFQLAVVHAQRGEFARLSRQLPRARAGGRAARILDGAEQICTPGRLTVAPVVAGTEPGSYELGSRLAASSMCGDNNDLDGIRTLRRDYLSRFLLQITGAQSIDEQFYHSFYQTC</sequence>
<organism evidence="1 2">
    <name type="scientific">Zizania palustris</name>
    <name type="common">Northern wild rice</name>
    <dbReference type="NCBI Taxonomy" id="103762"/>
    <lineage>
        <taxon>Eukaryota</taxon>
        <taxon>Viridiplantae</taxon>
        <taxon>Streptophyta</taxon>
        <taxon>Embryophyta</taxon>
        <taxon>Tracheophyta</taxon>
        <taxon>Spermatophyta</taxon>
        <taxon>Magnoliopsida</taxon>
        <taxon>Liliopsida</taxon>
        <taxon>Poales</taxon>
        <taxon>Poaceae</taxon>
        <taxon>BOP clade</taxon>
        <taxon>Oryzoideae</taxon>
        <taxon>Oryzeae</taxon>
        <taxon>Zizaniinae</taxon>
        <taxon>Zizania</taxon>
    </lineage>
</organism>
<keyword evidence="2" id="KW-1185">Reference proteome</keyword>
<proteinExistence type="predicted"/>
<gene>
    <name evidence="1" type="ORF">GUJ93_ZPchr0002g24108</name>
</gene>
<reference evidence="1" key="1">
    <citation type="journal article" date="2021" name="bioRxiv">
        <title>Whole Genome Assembly and Annotation of Northern Wild Rice, Zizania palustris L., Supports a Whole Genome Duplication in the Zizania Genus.</title>
        <authorList>
            <person name="Haas M."/>
            <person name="Kono T."/>
            <person name="Macchietto M."/>
            <person name="Millas R."/>
            <person name="McGilp L."/>
            <person name="Shao M."/>
            <person name="Duquette J."/>
            <person name="Hirsch C.N."/>
            <person name="Kimball J."/>
        </authorList>
    </citation>
    <scope>NUCLEOTIDE SEQUENCE</scope>
    <source>
        <tissue evidence="1">Fresh leaf tissue</tissue>
    </source>
</reference>
<evidence type="ECO:0000313" key="1">
    <source>
        <dbReference type="EMBL" id="KAG8059061.1"/>
    </source>
</evidence>
<accession>A0A8J5SJ33</accession>
<dbReference type="AlphaFoldDB" id="A0A8J5SJ33"/>
<dbReference type="Proteomes" id="UP000729402">
    <property type="component" value="Unassembled WGS sequence"/>
</dbReference>
<comment type="caution">
    <text evidence="1">The sequence shown here is derived from an EMBL/GenBank/DDBJ whole genome shotgun (WGS) entry which is preliminary data.</text>
</comment>
<name>A0A8J5SJ33_ZIZPA</name>
<reference evidence="1" key="2">
    <citation type="submission" date="2021-02" db="EMBL/GenBank/DDBJ databases">
        <authorList>
            <person name="Kimball J.A."/>
            <person name="Haas M.W."/>
            <person name="Macchietto M."/>
            <person name="Kono T."/>
            <person name="Duquette J."/>
            <person name="Shao M."/>
        </authorList>
    </citation>
    <scope>NUCLEOTIDE SEQUENCE</scope>
    <source>
        <tissue evidence="1">Fresh leaf tissue</tissue>
    </source>
</reference>
<protein>
    <submittedName>
        <fullName evidence="1">Uncharacterized protein</fullName>
    </submittedName>
</protein>